<dbReference type="AlphaFoldDB" id="A0AAU9RML5"/>
<reference evidence="2 3" key="1">
    <citation type="submission" date="2022-03" db="EMBL/GenBank/DDBJ databases">
        <authorList>
            <person name="Nunn A."/>
            <person name="Chopra R."/>
            <person name="Nunn A."/>
            <person name="Contreras Garrido A."/>
        </authorList>
    </citation>
    <scope>NUCLEOTIDE SEQUENCE [LARGE SCALE GENOMIC DNA]</scope>
</reference>
<dbReference type="Gene3D" id="3.80.10.10">
    <property type="entry name" value="Ribonuclease Inhibitor"/>
    <property type="match status" value="1"/>
</dbReference>
<evidence type="ECO:0000313" key="3">
    <source>
        <dbReference type="Proteomes" id="UP000836841"/>
    </source>
</evidence>
<dbReference type="Pfam" id="PF24758">
    <property type="entry name" value="LRR_At5g56370"/>
    <property type="match status" value="1"/>
</dbReference>
<feature type="domain" description="F-box/LRR-repeat protein 15/At3g58940/PEG3-like LRR" evidence="1">
    <location>
        <begin position="41"/>
        <end position="179"/>
    </location>
</feature>
<evidence type="ECO:0000313" key="2">
    <source>
        <dbReference type="EMBL" id="CAH2046401.1"/>
    </source>
</evidence>
<dbReference type="PANTHER" id="PTHR31639">
    <property type="entry name" value="F-BOX PROTEIN-LIKE"/>
    <property type="match status" value="1"/>
</dbReference>
<dbReference type="SUPFAM" id="SSF52047">
    <property type="entry name" value="RNI-like"/>
    <property type="match status" value="1"/>
</dbReference>
<dbReference type="InterPro" id="IPR055411">
    <property type="entry name" value="LRR_FXL15/At3g58940/PEG3-like"/>
</dbReference>
<dbReference type="InterPro" id="IPR032675">
    <property type="entry name" value="LRR_dom_sf"/>
</dbReference>
<keyword evidence="3" id="KW-1185">Reference proteome</keyword>
<dbReference type="EMBL" id="OU466858">
    <property type="protein sequence ID" value="CAH2046401.1"/>
    <property type="molecule type" value="Genomic_DNA"/>
</dbReference>
<protein>
    <recommendedName>
        <fullName evidence="1">F-box/LRR-repeat protein 15/At3g58940/PEG3-like LRR domain-containing protein</fullName>
    </recommendedName>
</protein>
<proteinExistence type="predicted"/>
<sequence length="390" mass="44802">MYTQLFQFLIISCSANFKKSPWPPTGCIIHHYYPQCKDGTLESWIHTVTRVKDTKDLTLVNDDYHGSVGRYEAKNLLHLHPDAFSHHSLTSLSLCGYSLVSPRGFRNCSNLKTLKLLNIVITQASVLTNVFAACPSLEVIVLRVDCLTRCDVLKIENNNLKFLQVTSAYKIEKIKVYAAGLDVLDIKFIKCEKENFILAAPNIGQFNRDYWVRCPHAHLSYNVSYLAQEKKNIWHELMVSDFRHMTRHGSLSVSLDLTNPKEVEILKEVFLMWNTYEMIELEILFKNTNAAIEEGECLTNGRAHEKLWEDAKPFPNADFRIYLVRMYNFDGSNEEEFALASHFVMQKTVTNKMMMHTSSYSPPKKLKVEAAVAKLMQLPKGNKDLSIECF</sequence>
<dbReference type="PANTHER" id="PTHR31639:SF42">
    <property type="entry name" value="OS02G0160200 PROTEIN"/>
    <property type="match status" value="1"/>
</dbReference>
<evidence type="ECO:0000259" key="1">
    <source>
        <dbReference type="Pfam" id="PF24758"/>
    </source>
</evidence>
<name>A0AAU9RML5_THLAR</name>
<gene>
    <name evidence="2" type="ORF">TAV2_LOCUS6373</name>
</gene>
<organism evidence="2 3">
    <name type="scientific">Thlaspi arvense</name>
    <name type="common">Field penny-cress</name>
    <dbReference type="NCBI Taxonomy" id="13288"/>
    <lineage>
        <taxon>Eukaryota</taxon>
        <taxon>Viridiplantae</taxon>
        <taxon>Streptophyta</taxon>
        <taxon>Embryophyta</taxon>
        <taxon>Tracheophyta</taxon>
        <taxon>Spermatophyta</taxon>
        <taxon>Magnoliopsida</taxon>
        <taxon>eudicotyledons</taxon>
        <taxon>Gunneridae</taxon>
        <taxon>Pentapetalae</taxon>
        <taxon>rosids</taxon>
        <taxon>malvids</taxon>
        <taxon>Brassicales</taxon>
        <taxon>Brassicaceae</taxon>
        <taxon>Thlaspideae</taxon>
        <taxon>Thlaspi</taxon>
    </lineage>
</organism>
<dbReference type="Proteomes" id="UP000836841">
    <property type="component" value="Chromosome 2"/>
</dbReference>
<accession>A0AAU9RML5</accession>